<evidence type="ECO:0000313" key="8">
    <source>
        <dbReference type="Proteomes" id="UP000192660"/>
    </source>
</evidence>
<dbReference type="InterPro" id="IPR036922">
    <property type="entry name" value="Rieske_2Fe-2S_sf"/>
</dbReference>
<dbReference type="Gene3D" id="3.30.300.130">
    <property type="entry name" value="Fe-S cluster assembly (FSCA)"/>
    <property type="match status" value="1"/>
</dbReference>
<evidence type="ECO:0000256" key="3">
    <source>
        <dbReference type="ARBA" id="ARBA00023004"/>
    </source>
</evidence>
<reference evidence="8" key="1">
    <citation type="submission" date="2017-04" db="EMBL/GenBank/DDBJ databases">
        <authorList>
            <person name="Varghese N."/>
            <person name="Submissions S."/>
        </authorList>
    </citation>
    <scope>NUCLEOTIDE SEQUENCE [LARGE SCALE GENOMIC DNA]</scope>
    <source>
        <strain evidence="8">DSM 9293</strain>
    </source>
</reference>
<comment type="function">
    <text evidence="5">May be involved in the formation or repair of [Fe-S] clusters present in iron-sulfur proteins.</text>
</comment>
<feature type="domain" description="Rieske" evidence="6">
    <location>
        <begin position="194"/>
        <end position="290"/>
    </location>
</feature>
<dbReference type="AlphaFoldDB" id="A0A1W1WEP1"/>
<keyword evidence="4" id="KW-0411">Iron-sulfur</keyword>
<evidence type="ECO:0000256" key="2">
    <source>
        <dbReference type="ARBA" id="ARBA00022723"/>
    </source>
</evidence>
<dbReference type="STRING" id="28034.BFX07_01740"/>
<dbReference type="Pfam" id="PF01106">
    <property type="entry name" value="NifU"/>
    <property type="match status" value="1"/>
</dbReference>
<organism evidence="7 8">
    <name type="scientific">Sulfobacillus thermosulfidooxidans (strain DSM 9293 / VKM B-1269 / AT-1)</name>
    <dbReference type="NCBI Taxonomy" id="929705"/>
    <lineage>
        <taxon>Bacteria</taxon>
        <taxon>Bacillati</taxon>
        <taxon>Bacillota</taxon>
        <taxon>Clostridia</taxon>
        <taxon>Eubacteriales</taxon>
        <taxon>Clostridiales Family XVII. Incertae Sedis</taxon>
        <taxon>Sulfobacillus</taxon>
    </lineage>
</organism>
<dbReference type="GO" id="GO:0016705">
    <property type="term" value="F:oxidoreductase activity, acting on paired donors, with incorporation or reduction of molecular oxygen"/>
    <property type="evidence" value="ECO:0007669"/>
    <property type="project" value="UniProtKB-ARBA"/>
</dbReference>
<accession>A0A1W1WEP1</accession>
<dbReference type="GO" id="GO:0005506">
    <property type="term" value="F:iron ion binding"/>
    <property type="evidence" value="ECO:0007669"/>
    <property type="project" value="InterPro"/>
</dbReference>
<keyword evidence="2" id="KW-0479">Metal-binding</keyword>
<evidence type="ECO:0000256" key="1">
    <source>
        <dbReference type="ARBA" id="ARBA00022714"/>
    </source>
</evidence>
<dbReference type="OrthoDB" id="9796965at2"/>
<dbReference type="EMBL" id="FWWY01000001">
    <property type="protein sequence ID" value="SMC04736.1"/>
    <property type="molecule type" value="Genomic_DNA"/>
</dbReference>
<dbReference type="InterPro" id="IPR001075">
    <property type="entry name" value="NIF_FeS_clus_asmbl_NifU_C"/>
</dbReference>
<dbReference type="SUPFAM" id="SSF50022">
    <property type="entry name" value="ISP domain"/>
    <property type="match status" value="1"/>
</dbReference>
<keyword evidence="8" id="KW-1185">Reference proteome</keyword>
<dbReference type="InterPro" id="IPR034904">
    <property type="entry name" value="FSCA_dom_sf"/>
</dbReference>
<dbReference type="PANTHER" id="PTHR11178">
    <property type="entry name" value="IRON-SULFUR CLUSTER SCAFFOLD PROTEIN NFU-RELATED"/>
    <property type="match status" value="1"/>
</dbReference>
<keyword evidence="1" id="KW-0001">2Fe-2S</keyword>
<dbReference type="Gene3D" id="2.102.10.10">
    <property type="entry name" value="Rieske [2Fe-2S] iron-sulphur domain"/>
    <property type="match status" value="1"/>
</dbReference>
<evidence type="ECO:0000313" key="7">
    <source>
        <dbReference type="EMBL" id="SMC04736.1"/>
    </source>
</evidence>
<evidence type="ECO:0000256" key="5">
    <source>
        <dbReference type="ARBA" id="ARBA00049958"/>
    </source>
</evidence>
<proteinExistence type="predicted"/>
<dbReference type="GO" id="GO:0004497">
    <property type="term" value="F:monooxygenase activity"/>
    <property type="evidence" value="ECO:0007669"/>
    <property type="project" value="UniProtKB-ARBA"/>
</dbReference>
<protein>
    <submittedName>
        <fullName evidence="7">Fe-S cluster biogenesis protein NfuA, 4Fe-4S-binding domain</fullName>
    </submittedName>
</protein>
<dbReference type="PROSITE" id="PS51296">
    <property type="entry name" value="RIESKE"/>
    <property type="match status" value="1"/>
</dbReference>
<dbReference type="SUPFAM" id="SSF117916">
    <property type="entry name" value="Fe-S cluster assembly (FSCA) domain-like"/>
    <property type="match status" value="1"/>
</dbReference>
<dbReference type="GO" id="GO:0051537">
    <property type="term" value="F:2 iron, 2 sulfur cluster binding"/>
    <property type="evidence" value="ECO:0007669"/>
    <property type="project" value="UniProtKB-KW"/>
</dbReference>
<keyword evidence="3" id="KW-0408">Iron</keyword>
<evidence type="ECO:0000259" key="6">
    <source>
        <dbReference type="PROSITE" id="PS51296"/>
    </source>
</evidence>
<dbReference type="RefSeq" id="WP_020375848.1">
    <property type="nucleotide sequence ID" value="NZ_FWWY01000001.1"/>
</dbReference>
<name>A0A1W1WEP1_SULTA</name>
<sequence length="296" mass="33147">MDAMTTQFEALVEAVDQKLESIEKTSVPGFRQQVGELVNDLLEMYRMGFEQVMHYAHSYPGLPQKLAEDPVLGPLLMIHNMHPLSFEERVNKALENVRPYLKTHDGNVRLISVEQGIVTLALEGHCQGCPSSRITVKTAIEQELMRLAPDMLDLIVEGEDHLEAMSADDSSRVVIPLSAVQGVTVKSRRTTGWFALDNITTLSPGSAQKTRVEDHPVIIARLGDEFFAYHDYCPQCRHVNQLTLRVKDSAIECQSCHALYDARRAGRSIDHTSYHLEPLPLLIEGHEARIAMPVAE</sequence>
<dbReference type="InterPro" id="IPR017941">
    <property type="entry name" value="Rieske_2Fe-2S"/>
</dbReference>
<gene>
    <name evidence="7" type="ORF">SAMN00768000_1812</name>
</gene>
<dbReference type="Proteomes" id="UP000192660">
    <property type="component" value="Unassembled WGS sequence"/>
</dbReference>
<dbReference type="GO" id="GO:0016226">
    <property type="term" value="P:iron-sulfur cluster assembly"/>
    <property type="evidence" value="ECO:0007669"/>
    <property type="project" value="InterPro"/>
</dbReference>
<evidence type="ECO:0000256" key="4">
    <source>
        <dbReference type="ARBA" id="ARBA00023014"/>
    </source>
</evidence>